<sequence length="47" mass="5222">MTPTTPVDKKTYMVKPPLKPVPNQQPAVMNTAADVDTMDGYASCRRR</sequence>
<evidence type="ECO:0000313" key="3">
    <source>
        <dbReference type="Proteomes" id="UP000298390"/>
    </source>
</evidence>
<organism evidence="2 3">
    <name type="scientific">Rhodofomes roseus</name>
    <dbReference type="NCBI Taxonomy" id="34475"/>
    <lineage>
        <taxon>Eukaryota</taxon>
        <taxon>Fungi</taxon>
        <taxon>Dikarya</taxon>
        <taxon>Basidiomycota</taxon>
        <taxon>Agaricomycotina</taxon>
        <taxon>Agaricomycetes</taxon>
        <taxon>Polyporales</taxon>
        <taxon>Rhodofomes</taxon>
    </lineage>
</organism>
<comment type="caution">
    <text evidence="2">The sequence shown here is derived from an EMBL/GenBank/DDBJ whole genome shotgun (WGS) entry which is preliminary data.</text>
</comment>
<evidence type="ECO:0000313" key="2">
    <source>
        <dbReference type="EMBL" id="TFY64056.1"/>
    </source>
</evidence>
<protein>
    <submittedName>
        <fullName evidence="2">Uncharacterized protein</fullName>
    </submittedName>
</protein>
<dbReference type="Proteomes" id="UP000298390">
    <property type="component" value="Unassembled WGS sequence"/>
</dbReference>
<accession>A0A4Y9YN77</accession>
<name>A0A4Y9YN77_9APHY</name>
<reference evidence="2 3" key="1">
    <citation type="submission" date="2019-01" db="EMBL/GenBank/DDBJ databases">
        <title>Genome sequencing of the rare red list fungi Fomitopsis rosea.</title>
        <authorList>
            <person name="Buettner E."/>
            <person name="Kellner H."/>
        </authorList>
    </citation>
    <scope>NUCLEOTIDE SEQUENCE [LARGE SCALE GENOMIC DNA]</scope>
    <source>
        <strain evidence="2 3">DSM 105464</strain>
    </source>
</reference>
<proteinExistence type="predicted"/>
<gene>
    <name evidence="2" type="ORF">EVJ58_g2877</name>
</gene>
<evidence type="ECO:0000256" key="1">
    <source>
        <dbReference type="SAM" id="MobiDB-lite"/>
    </source>
</evidence>
<dbReference type="EMBL" id="SEKV01000111">
    <property type="protein sequence ID" value="TFY64056.1"/>
    <property type="molecule type" value="Genomic_DNA"/>
</dbReference>
<feature type="region of interest" description="Disordered" evidence="1">
    <location>
        <begin position="1"/>
        <end position="25"/>
    </location>
</feature>
<dbReference type="AlphaFoldDB" id="A0A4Y9YN77"/>